<dbReference type="PROSITE" id="PS50076">
    <property type="entry name" value="DNAJ_2"/>
    <property type="match status" value="1"/>
</dbReference>
<keyword evidence="4" id="KW-0408">Iron</keyword>
<name>A0AAJ7WPM9_PETMA</name>
<organism evidence="8 9">
    <name type="scientific">Petromyzon marinus</name>
    <name type="common">Sea lamprey</name>
    <dbReference type="NCBI Taxonomy" id="7757"/>
    <lineage>
        <taxon>Eukaryota</taxon>
        <taxon>Metazoa</taxon>
        <taxon>Chordata</taxon>
        <taxon>Craniata</taxon>
        <taxon>Vertebrata</taxon>
        <taxon>Cyclostomata</taxon>
        <taxon>Hyperoartia</taxon>
        <taxon>Petromyzontiformes</taxon>
        <taxon>Petromyzontidae</taxon>
        <taxon>Petromyzon</taxon>
    </lineage>
</organism>
<dbReference type="SUPFAM" id="SSF144217">
    <property type="entry name" value="CSL zinc finger"/>
    <property type="match status" value="1"/>
</dbReference>
<dbReference type="GO" id="GO:0008198">
    <property type="term" value="F:ferrous iron binding"/>
    <property type="evidence" value="ECO:0007669"/>
    <property type="project" value="TreeGrafter"/>
</dbReference>
<evidence type="ECO:0000256" key="5">
    <source>
        <dbReference type="SAM" id="MobiDB-lite"/>
    </source>
</evidence>
<proteinExistence type="inferred from homology"/>
<feature type="compositionally biased region" description="Basic and acidic residues" evidence="5">
    <location>
        <begin position="74"/>
        <end position="87"/>
    </location>
</feature>
<feature type="compositionally biased region" description="Gly residues" evidence="5">
    <location>
        <begin position="131"/>
        <end position="142"/>
    </location>
</feature>
<keyword evidence="8" id="KW-1185">Reference proteome</keyword>
<keyword evidence="2" id="KW-0479">Metal-binding</keyword>
<dbReference type="Gene3D" id="3.10.660.10">
    <property type="entry name" value="DPH Zinc finger"/>
    <property type="match status" value="1"/>
</dbReference>
<feature type="region of interest" description="Disordered" evidence="5">
    <location>
        <begin position="1"/>
        <end position="24"/>
    </location>
</feature>
<evidence type="ECO:0000313" key="8">
    <source>
        <dbReference type="Proteomes" id="UP001318040"/>
    </source>
</evidence>
<dbReference type="InterPro" id="IPR036671">
    <property type="entry name" value="DPH_MB_sf"/>
</dbReference>
<keyword evidence="3" id="KW-0862">Zinc</keyword>
<feature type="domain" description="DPH-type MB" evidence="7">
    <location>
        <begin position="93"/>
        <end position="167"/>
    </location>
</feature>
<dbReference type="InterPro" id="IPR007872">
    <property type="entry name" value="DPH_MB_dom"/>
</dbReference>
<dbReference type="PANTHER" id="PTHR45255:SF1">
    <property type="entry name" value="DNAJ HOMOLOG SUBFAMILY C MEMBER 24"/>
    <property type="match status" value="1"/>
</dbReference>
<dbReference type="InterPro" id="IPR036869">
    <property type="entry name" value="J_dom_sf"/>
</dbReference>
<comment type="similarity">
    <text evidence="1">Belongs to the DPH4 family.</text>
</comment>
<gene>
    <name evidence="9" type="primary">DNAJC24</name>
</gene>
<sequence length="169" mass="18424">MGDPGRVEGLEPYSVLGASRSDSPRALRRRYQELVRQLHPDRAAQGLGEGEREEQLRRFLEVERAWRTLGDAETRREHDLRARDRALQQEGPIQDSFSIDDMDWDDDQLEASRPCRCGGLFTVSAAEVRGARGGEGGGEGGGSPPPPPPLLLLGCDTCSLRAELSGASG</sequence>
<feature type="domain" description="J" evidence="6">
    <location>
        <begin position="11"/>
        <end position="82"/>
    </location>
</feature>
<feature type="region of interest" description="Disordered" evidence="5">
    <location>
        <begin position="74"/>
        <end position="105"/>
    </location>
</feature>
<feature type="region of interest" description="Disordered" evidence="5">
    <location>
        <begin position="130"/>
        <end position="154"/>
    </location>
</feature>
<accession>A0AAJ7WPM9</accession>
<dbReference type="SUPFAM" id="SSF46565">
    <property type="entry name" value="Chaperone J-domain"/>
    <property type="match status" value="1"/>
</dbReference>
<evidence type="ECO:0000256" key="2">
    <source>
        <dbReference type="ARBA" id="ARBA00022723"/>
    </source>
</evidence>
<dbReference type="PROSITE" id="PS51074">
    <property type="entry name" value="DPH_MB"/>
    <property type="match status" value="1"/>
</dbReference>
<evidence type="ECO:0000259" key="6">
    <source>
        <dbReference type="PROSITE" id="PS50076"/>
    </source>
</evidence>
<evidence type="ECO:0000256" key="3">
    <source>
        <dbReference type="ARBA" id="ARBA00022833"/>
    </source>
</evidence>
<reference evidence="9" key="1">
    <citation type="submission" date="2025-08" db="UniProtKB">
        <authorList>
            <consortium name="RefSeq"/>
        </authorList>
    </citation>
    <scope>IDENTIFICATION</scope>
    <source>
        <tissue evidence="9">Sperm</tissue>
    </source>
</reference>
<dbReference type="Pfam" id="PF00226">
    <property type="entry name" value="DnaJ"/>
    <property type="match status" value="1"/>
</dbReference>
<dbReference type="KEGG" id="pmrn:116940041"/>
<evidence type="ECO:0000256" key="4">
    <source>
        <dbReference type="ARBA" id="ARBA00023004"/>
    </source>
</evidence>
<evidence type="ECO:0000259" key="7">
    <source>
        <dbReference type="PROSITE" id="PS51074"/>
    </source>
</evidence>
<dbReference type="SMART" id="SM00271">
    <property type="entry name" value="DnaJ"/>
    <property type="match status" value="1"/>
</dbReference>
<dbReference type="RefSeq" id="XP_032805177.1">
    <property type="nucleotide sequence ID" value="XM_032949286.1"/>
</dbReference>
<dbReference type="GO" id="GO:0001671">
    <property type="term" value="F:ATPase activator activity"/>
    <property type="evidence" value="ECO:0007669"/>
    <property type="project" value="TreeGrafter"/>
</dbReference>
<dbReference type="Gene3D" id="1.10.287.110">
    <property type="entry name" value="DnaJ domain"/>
    <property type="match status" value="1"/>
</dbReference>
<dbReference type="AlphaFoldDB" id="A0AAJ7WPM9"/>
<dbReference type="Pfam" id="PF05207">
    <property type="entry name" value="Zn_ribbon_CSL"/>
    <property type="match status" value="1"/>
</dbReference>
<evidence type="ECO:0000256" key="1">
    <source>
        <dbReference type="ARBA" id="ARBA00006169"/>
    </source>
</evidence>
<dbReference type="PRINTS" id="PR00625">
    <property type="entry name" value="JDOMAIN"/>
</dbReference>
<dbReference type="CTD" id="120526"/>
<evidence type="ECO:0000313" key="9">
    <source>
        <dbReference type="RefSeq" id="XP_032805177.1"/>
    </source>
</evidence>
<dbReference type="CDD" id="cd06257">
    <property type="entry name" value="DnaJ"/>
    <property type="match status" value="1"/>
</dbReference>
<protein>
    <submittedName>
        <fullName evidence="9">DnaJ homolog subfamily C member 24</fullName>
    </submittedName>
</protein>
<dbReference type="InterPro" id="IPR001623">
    <property type="entry name" value="DnaJ_domain"/>
</dbReference>
<dbReference type="PANTHER" id="PTHR45255">
    <property type="entry name" value="DNAJ HOMOLOG SUBFAMILY C MEMBER 24"/>
    <property type="match status" value="1"/>
</dbReference>
<dbReference type="Proteomes" id="UP001318040">
    <property type="component" value="Chromosome 7"/>
</dbReference>